<sequence>MTNSKKVFVVYLLSSLFGVFSLIVNAAHHGEDKTSNKVYEMRTYYAHEGKLEALKSRFRDHTDGIFNRLGMKSIAYWVPTSEPGSKNTLIYILEHKSEAEAKKNWQIFIKDPQWVKAYKASIVDGPLVEKIDVVFMQTTDFSAL</sequence>
<dbReference type="Gene3D" id="3.30.70.100">
    <property type="match status" value="1"/>
</dbReference>
<keyword evidence="1" id="KW-0732">Signal</keyword>
<evidence type="ECO:0000313" key="4">
    <source>
        <dbReference type="Proteomes" id="UP001521137"/>
    </source>
</evidence>
<proteinExistence type="predicted"/>
<protein>
    <submittedName>
        <fullName evidence="3">NIPSNAP family protein</fullName>
    </submittedName>
</protein>
<dbReference type="SUPFAM" id="SSF54909">
    <property type="entry name" value="Dimeric alpha+beta barrel"/>
    <property type="match status" value="1"/>
</dbReference>
<comment type="caution">
    <text evidence="3">The sequence shown here is derived from an EMBL/GenBank/DDBJ whole genome shotgun (WGS) entry which is preliminary data.</text>
</comment>
<dbReference type="InterPro" id="IPR011008">
    <property type="entry name" value="Dimeric_a/b-barrel"/>
</dbReference>
<feature type="chain" id="PRO_5047410082" evidence="1">
    <location>
        <begin position="27"/>
        <end position="144"/>
    </location>
</feature>
<evidence type="ECO:0000313" key="3">
    <source>
        <dbReference type="EMBL" id="MCF2948251.1"/>
    </source>
</evidence>
<name>A0ABS9D9B9_9ALTE</name>
<evidence type="ECO:0000256" key="1">
    <source>
        <dbReference type="SAM" id="SignalP"/>
    </source>
</evidence>
<dbReference type="EMBL" id="JAKGAS010000004">
    <property type="protein sequence ID" value="MCF2948251.1"/>
    <property type="molecule type" value="Genomic_DNA"/>
</dbReference>
<accession>A0ABS9D9B9</accession>
<dbReference type="InterPro" id="IPR012577">
    <property type="entry name" value="NIPSNAP"/>
</dbReference>
<feature type="signal peptide" evidence="1">
    <location>
        <begin position="1"/>
        <end position="26"/>
    </location>
</feature>
<feature type="domain" description="NIPSNAP" evidence="2">
    <location>
        <begin position="39"/>
        <end position="142"/>
    </location>
</feature>
<reference evidence="3 4" key="1">
    <citation type="submission" date="2022-01" db="EMBL/GenBank/DDBJ databases">
        <title>Paraglaciecola sp. G1-23.</title>
        <authorList>
            <person name="Jin M.S."/>
            <person name="Han D.M."/>
            <person name="Kim H.M."/>
            <person name="Jeon C.O."/>
        </authorList>
    </citation>
    <scope>NUCLEOTIDE SEQUENCE [LARGE SCALE GENOMIC DNA]</scope>
    <source>
        <strain evidence="3 4">G1-23</strain>
    </source>
</reference>
<organism evidence="3 4">
    <name type="scientific">Paraglaciecola algarum</name>
    <dbReference type="NCBI Taxonomy" id="3050085"/>
    <lineage>
        <taxon>Bacteria</taxon>
        <taxon>Pseudomonadati</taxon>
        <taxon>Pseudomonadota</taxon>
        <taxon>Gammaproteobacteria</taxon>
        <taxon>Alteromonadales</taxon>
        <taxon>Alteromonadaceae</taxon>
        <taxon>Paraglaciecola</taxon>
    </lineage>
</organism>
<dbReference type="Pfam" id="PF07978">
    <property type="entry name" value="NIPSNAP"/>
    <property type="match status" value="1"/>
</dbReference>
<dbReference type="RefSeq" id="WP_235311933.1">
    <property type="nucleotide sequence ID" value="NZ_JAKGAS010000004.1"/>
</dbReference>
<keyword evidence="4" id="KW-1185">Reference proteome</keyword>
<dbReference type="Proteomes" id="UP001521137">
    <property type="component" value="Unassembled WGS sequence"/>
</dbReference>
<evidence type="ECO:0000259" key="2">
    <source>
        <dbReference type="Pfam" id="PF07978"/>
    </source>
</evidence>
<gene>
    <name evidence="3" type="ORF">L0668_09050</name>
</gene>